<dbReference type="InterPro" id="IPR029069">
    <property type="entry name" value="HotDog_dom_sf"/>
</dbReference>
<feature type="transmembrane region" description="Helical" evidence="3">
    <location>
        <begin position="21"/>
        <end position="39"/>
    </location>
</feature>
<evidence type="ECO:0000259" key="4">
    <source>
        <dbReference type="Pfam" id="PF03061"/>
    </source>
</evidence>
<dbReference type="GO" id="GO:0047617">
    <property type="term" value="F:fatty acyl-CoA hydrolase activity"/>
    <property type="evidence" value="ECO:0007669"/>
    <property type="project" value="InterPro"/>
</dbReference>
<feature type="domain" description="Thioesterase" evidence="4">
    <location>
        <begin position="51"/>
        <end position="126"/>
    </location>
</feature>
<keyword evidence="2" id="KW-0378">Hydrolase</keyword>
<proteinExistence type="inferred from homology"/>
<evidence type="ECO:0000256" key="3">
    <source>
        <dbReference type="SAM" id="Phobius"/>
    </source>
</evidence>
<feature type="transmembrane region" description="Helical" evidence="3">
    <location>
        <begin position="51"/>
        <end position="72"/>
    </location>
</feature>
<dbReference type="Gene3D" id="3.10.129.10">
    <property type="entry name" value="Hotdog Thioesterase"/>
    <property type="match status" value="1"/>
</dbReference>
<dbReference type="SUPFAM" id="SSF54637">
    <property type="entry name" value="Thioesterase/thiol ester dehydrase-isomerase"/>
    <property type="match status" value="1"/>
</dbReference>
<dbReference type="AlphaFoldDB" id="A0A8J6P4M7"/>
<comment type="caution">
    <text evidence="5">The sequence shown here is derived from an EMBL/GenBank/DDBJ whole genome shotgun (WGS) entry which is preliminary data.</text>
</comment>
<reference evidence="5 6" key="1">
    <citation type="submission" date="2020-08" db="EMBL/GenBank/DDBJ databases">
        <title>Bridging the membrane lipid divide: bacteria of the FCB group superphylum have the potential to synthesize archaeal ether lipids.</title>
        <authorList>
            <person name="Villanueva L."/>
            <person name="Von Meijenfeldt F.A.B."/>
            <person name="Westbye A.B."/>
            <person name="Yadav S."/>
            <person name="Hopmans E.C."/>
            <person name="Dutilh B.E."/>
            <person name="Sinninghe Damste J.S."/>
        </authorList>
    </citation>
    <scope>NUCLEOTIDE SEQUENCE [LARGE SCALE GENOMIC DNA]</scope>
    <source>
        <strain evidence="5">NIOZ-UU17</strain>
    </source>
</reference>
<dbReference type="Proteomes" id="UP000605201">
    <property type="component" value="Unassembled WGS sequence"/>
</dbReference>
<dbReference type="CDD" id="cd03443">
    <property type="entry name" value="PaaI_thioesterase"/>
    <property type="match status" value="1"/>
</dbReference>
<dbReference type="InterPro" id="IPR003736">
    <property type="entry name" value="PAAI_dom"/>
</dbReference>
<evidence type="ECO:0000313" key="6">
    <source>
        <dbReference type="Proteomes" id="UP000605201"/>
    </source>
</evidence>
<dbReference type="InterPro" id="IPR039298">
    <property type="entry name" value="ACOT13"/>
</dbReference>
<gene>
    <name evidence="5" type="ORF">H8D96_10070</name>
</gene>
<dbReference type="PANTHER" id="PTHR21660:SF1">
    <property type="entry name" value="ACYL-COENZYME A THIOESTERASE 13"/>
    <property type="match status" value="1"/>
</dbReference>
<sequence length="157" mass="17099">MKKPNPEYIKRIKELVNGSPYFSLLSMKILDIGIGFSVVEINLDQKHLQPFGLVHGGVFASIIDAAAFWAFFYEIEDQNTGATSVDLKLNYLSPATSGKLIAKGRQIKHGRTLGYAEAHVTNESSKILAHGTSTLMIIPGKGLTADPPFPPNSSKNK</sequence>
<keyword evidence="3" id="KW-1133">Transmembrane helix</keyword>
<evidence type="ECO:0000256" key="2">
    <source>
        <dbReference type="ARBA" id="ARBA00022801"/>
    </source>
</evidence>
<name>A0A8J6P4M7_9BACT</name>
<protein>
    <submittedName>
        <fullName evidence="5">PaaI family thioesterase</fullName>
    </submittedName>
</protein>
<evidence type="ECO:0000313" key="5">
    <source>
        <dbReference type="EMBL" id="MBC8432255.1"/>
    </source>
</evidence>
<accession>A0A8J6P4M7</accession>
<dbReference type="NCBIfam" id="TIGR00369">
    <property type="entry name" value="unchar_dom_1"/>
    <property type="match status" value="1"/>
</dbReference>
<keyword evidence="3" id="KW-0812">Transmembrane</keyword>
<dbReference type="PANTHER" id="PTHR21660">
    <property type="entry name" value="THIOESTERASE SUPERFAMILY MEMBER-RELATED"/>
    <property type="match status" value="1"/>
</dbReference>
<dbReference type="Pfam" id="PF03061">
    <property type="entry name" value="4HBT"/>
    <property type="match status" value="1"/>
</dbReference>
<evidence type="ECO:0000256" key="1">
    <source>
        <dbReference type="ARBA" id="ARBA00008324"/>
    </source>
</evidence>
<organism evidence="5 6">
    <name type="scientific">Candidatus Desulfatibia vada</name>
    <dbReference type="NCBI Taxonomy" id="2841696"/>
    <lineage>
        <taxon>Bacteria</taxon>
        <taxon>Pseudomonadati</taxon>
        <taxon>Thermodesulfobacteriota</taxon>
        <taxon>Desulfobacteria</taxon>
        <taxon>Desulfobacterales</taxon>
        <taxon>Desulfobacterales incertae sedis</taxon>
        <taxon>Candidatus Desulfatibia</taxon>
    </lineage>
</organism>
<dbReference type="EMBL" id="JACNIG010000213">
    <property type="protein sequence ID" value="MBC8432255.1"/>
    <property type="molecule type" value="Genomic_DNA"/>
</dbReference>
<comment type="similarity">
    <text evidence="1">Belongs to the thioesterase PaaI family.</text>
</comment>
<dbReference type="InterPro" id="IPR006683">
    <property type="entry name" value="Thioestr_dom"/>
</dbReference>
<keyword evidence="3" id="KW-0472">Membrane</keyword>